<comment type="caution">
    <text evidence="1">The sequence shown here is derived from an EMBL/GenBank/DDBJ whole genome shotgun (WGS) entry which is preliminary data.</text>
</comment>
<organism evidence="1 2">
    <name type="scientific">Pangasianodon gigas</name>
    <name type="common">Mekong giant catfish</name>
    <name type="synonym">Pangasius gigas</name>
    <dbReference type="NCBI Taxonomy" id="30993"/>
    <lineage>
        <taxon>Eukaryota</taxon>
        <taxon>Metazoa</taxon>
        <taxon>Chordata</taxon>
        <taxon>Craniata</taxon>
        <taxon>Vertebrata</taxon>
        <taxon>Euteleostomi</taxon>
        <taxon>Actinopterygii</taxon>
        <taxon>Neopterygii</taxon>
        <taxon>Teleostei</taxon>
        <taxon>Ostariophysi</taxon>
        <taxon>Siluriformes</taxon>
        <taxon>Pangasiidae</taxon>
        <taxon>Pangasianodon</taxon>
    </lineage>
</organism>
<dbReference type="Proteomes" id="UP000829447">
    <property type="component" value="Linkage Group LG19"/>
</dbReference>
<keyword evidence="2" id="KW-1185">Reference proteome</keyword>
<protein>
    <submittedName>
        <fullName evidence="1">Uncharacterized protein</fullName>
    </submittedName>
</protein>
<evidence type="ECO:0000313" key="1">
    <source>
        <dbReference type="EMBL" id="MCI4389325.1"/>
    </source>
</evidence>
<name>A0ACC5XFH2_PANGG</name>
<proteinExistence type="predicted"/>
<sequence>MSIHSYMFYDLCFRGEKKGEQDRGISYILLSEGPFSGPQSSIITTEENKYSKAAPPFSAVSVLSGGAQYSGSAMPRA</sequence>
<evidence type="ECO:0000313" key="2">
    <source>
        <dbReference type="Proteomes" id="UP000829447"/>
    </source>
</evidence>
<gene>
    <name evidence="1" type="ORF">PGIGA_G00096700</name>
</gene>
<dbReference type="EMBL" id="CM040472">
    <property type="protein sequence ID" value="MCI4389325.1"/>
    <property type="molecule type" value="Genomic_DNA"/>
</dbReference>
<accession>A0ACC5XFH2</accession>
<reference evidence="1 2" key="1">
    <citation type="journal article" date="2022" name="bioRxiv">
        <title>An ancient truncated duplication of the anti-Mullerian hormone receptor type 2 gene is a potential conserved master sex determinant in the Pangasiidae catfish family.</title>
        <authorList>
            <person name="Wen M."/>
            <person name="Pan Q."/>
            <person name="Jouanno E."/>
            <person name="Montfort J."/>
            <person name="Zahm M."/>
            <person name="Cabau C."/>
            <person name="Klopp C."/>
            <person name="Iampietro C."/>
            <person name="Roques C."/>
            <person name="Bouchez O."/>
            <person name="Castinel A."/>
            <person name="Donnadieu C."/>
            <person name="Parrinello H."/>
            <person name="Poncet C."/>
            <person name="Belmonte E."/>
            <person name="Gautier V."/>
            <person name="Avarre J.-C."/>
            <person name="Dugue R."/>
            <person name="Gustiano R."/>
            <person name="Ha T.T.T."/>
            <person name="Campet M."/>
            <person name="Sriphairoj K."/>
            <person name="Ribolli J."/>
            <person name="de Almeida F.L."/>
            <person name="Desvignes T."/>
            <person name="Postlethwait J.H."/>
            <person name="Bucao C.F."/>
            <person name="Robinson-Rechavi M."/>
            <person name="Bobe J."/>
            <person name="Herpin A."/>
            <person name="Guiguen Y."/>
        </authorList>
    </citation>
    <scope>NUCLEOTIDE SEQUENCE [LARGE SCALE GENOMIC DNA]</scope>
    <source>
        <strain evidence="1">YG-Dec2019</strain>
    </source>
</reference>